<dbReference type="OrthoDB" id="2379805at2759"/>
<dbReference type="InterPro" id="IPR020835">
    <property type="entry name" value="Catalase_sf"/>
</dbReference>
<dbReference type="InterPro" id="IPR024168">
    <property type="entry name" value="Catalase_SrpA-type_pred"/>
</dbReference>
<reference evidence="2 3" key="1">
    <citation type="journal article" date="2018" name="Evol. Lett.">
        <title>Horizontal gene cluster transfer increased hallucinogenic mushroom diversity.</title>
        <authorList>
            <person name="Reynolds H.T."/>
            <person name="Vijayakumar V."/>
            <person name="Gluck-Thaler E."/>
            <person name="Korotkin H.B."/>
            <person name="Matheny P.B."/>
            <person name="Slot J.C."/>
        </authorList>
    </citation>
    <scope>NUCLEOTIDE SEQUENCE [LARGE SCALE GENOMIC DNA]</scope>
    <source>
        <strain evidence="2 3">SRW20</strain>
    </source>
</reference>
<dbReference type="GO" id="GO:0042542">
    <property type="term" value="P:response to hydrogen peroxide"/>
    <property type="evidence" value="ECO:0007669"/>
    <property type="project" value="TreeGrafter"/>
</dbReference>
<dbReference type="SUPFAM" id="SSF56634">
    <property type="entry name" value="Heme-dependent catalase-like"/>
    <property type="match status" value="1"/>
</dbReference>
<dbReference type="Gene3D" id="2.40.180.10">
    <property type="entry name" value="Catalase core domain"/>
    <property type="match status" value="1"/>
</dbReference>
<proteinExistence type="predicted"/>
<dbReference type="InterPro" id="IPR011614">
    <property type="entry name" value="Catalase_core"/>
</dbReference>
<dbReference type="SMART" id="SM01060">
    <property type="entry name" value="Catalase"/>
    <property type="match status" value="1"/>
</dbReference>
<dbReference type="EMBL" id="NHYE01005236">
    <property type="protein sequence ID" value="PPQ75689.1"/>
    <property type="molecule type" value="Genomic_DNA"/>
</dbReference>
<dbReference type="Gene3D" id="1.20.1280.120">
    <property type="match status" value="1"/>
</dbReference>
<sequence length="316" mass="34378">MPLATDEAVVQTSRELVAQLHSIFGEHPGFRPAHAKGVLLSGTFTPSAEAAKLSAAPHFNNPSTPIIVRFSNSTGLPKIPDTDPNADPRGLAIRFTLGHRVHTDIITHSTPFFPTRTGQDFLEFLRAAAASGAGVESPSPVEKFLAAHPSALAFVQAPKPAPSSYAKEAYFGVNAFKLVDAEGKATFIRYRIVPDLGVEKLSPEDLASKGENYLHEDLITRLASGPFTYRLLAQVAEEGDVTNDATVHWPDSRKLVELGQVKVEKLYDDETDAKDQKYIIFDPIPRVKGVEPSEDPLLDVRASVYLISGRERRAAS</sequence>
<accession>A0A409WB25</accession>
<feature type="domain" description="Catalase core" evidence="1">
    <location>
        <begin position="1"/>
        <end position="314"/>
    </location>
</feature>
<dbReference type="PANTHER" id="PTHR11465:SF62">
    <property type="entry name" value="CATALASE T"/>
    <property type="match status" value="1"/>
</dbReference>
<dbReference type="GO" id="GO:0005777">
    <property type="term" value="C:peroxisome"/>
    <property type="evidence" value="ECO:0007669"/>
    <property type="project" value="TreeGrafter"/>
</dbReference>
<protein>
    <recommendedName>
        <fullName evidence="1">Catalase core domain-containing protein</fullName>
    </recommendedName>
</protein>
<dbReference type="InParanoid" id="A0A409WB25"/>
<dbReference type="PANTHER" id="PTHR11465">
    <property type="entry name" value="CATALASE"/>
    <property type="match status" value="1"/>
</dbReference>
<dbReference type="Proteomes" id="UP000284706">
    <property type="component" value="Unassembled WGS sequence"/>
</dbReference>
<organism evidence="2 3">
    <name type="scientific">Gymnopilus dilepis</name>
    <dbReference type="NCBI Taxonomy" id="231916"/>
    <lineage>
        <taxon>Eukaryota</taxon>
        <taxon>Fungi</taxon>
        <taxon>Dikarya</taxon>
        <taxon>Basidiomycota</taxon>
        <taxon>Agaricomycotina</taxon>
        <taxon>Agaricomycetes</taxon>
        <taxon>Agaricomycetidae</taxon>
        <taxon>Agaricales</taxon>
        <taxon>Agaricineae</taxon>
        <taxon>Hymenogastraceae</taxon>
        <taxon>Gymnopilus</taxon>
    </lineage>
</organism>
<dbReference type="PROSITE" id="PS51402">
    <property type="entry name" value="CATALASE_3"/>
    <property type="match status" value="1"/>
</dbReference>
<dbReference type="Pfam" id="PF00199">
    <property type="entry name" value="Catalase"/>
    <property type="match status" value="1"/>
</dbReference>
<dbReference type="PIRSF" id="PIRSF000296">
    <property type="entry name" value="SrpA"/>
    <property type="match status" value="1"/>
</dbReference>
<dbReference type="GO" id="GO:0042744">
    <property type="term" value="P:hydrogen peroxide catabolic process"/>
    <property type="evidence" value="ECO:0007669"/>
    <property type="project" value="TreeGrafter"/>
</dbReference>
<evidence type="ECO:0000313" key="2">
    <source>
        <dbReference type="EMBL" id="PPQ75689.1"/>
    </source>
</evidence>
<dbReference type="CDD" id="cd08153">
    <property type="entry name" value="srpA_like"/>
    <property type="match status" value="1"/>
</dbReference>
<name>A0A409WB25_9AGAR</name>
<dbReference type="AlphaFoldDB" id="A0A409WB25"/>
<dbReference type="InterPro" id="IPR018028">
    <property type="entry name" value="Catalase"/>
</dbReference>
<dbReference type="GO" id="GO:0020037">
    <property type="term" value="F:heme binding"/>
    <property type="evidence" value="ECO:0007669"/>
    <property type="project" value="InterPro"/>
</dbReference>
<keyword evidence="3" id="KW-1185">Reference proteome</keyword>
<dbReference type="STRING" id="231916.A0A409WB25"/>
<comment type="caution">
    <text evidence="2">The sequence shown here is derived from an EMBL/GenBank/DDBJ whole genome shotgun (WGS) entry which is preliminary data.</text>
</comment>
<evidence type="ECO:0000259" key="1">
    <source>
        <dbReference type="SMART" id="SM01060"/>
    </source>
</evidence>
<dbReference type="GO" id="GO:0004096">
    <property type="term" value="F:catalase activity"/>
    <property type="evidence" value="ECO:0007669"/>
    <property type="project" value="InterPro"/>
</dbReference>
<evidence type="ECO:0000313" key="3">
    <source>
        <dbReference type="Proteomes" id="UP000284706"/>
    </source>
</evidence>
<dbReference type="GO" id="GO:0005739">
    <property type="term" value="C:mitochondrion"/>
    <property type="evidence" value="ECO:0007669"/>
    <property type="project" value="TreeGrafter"/>
</dbReference>
<gene>
    <name evidence="2" type="ORF">CVT26_001523</name>
</gene>